<reference evidence="2" key="1">
    <citation type="submission" date="2017-09" db="EMBL/GenBank/DDBJ databases">
        <title>Depth-based differentiation of microbial function through sediment-hosted aquifers and enrichment of novel symbionts in the deep terrestrial subsurface.</title>
        <authorList>
            <person name="Probst A.J."/>
            <person name="Ladd B."/>
            <person name="Jarett J.K."/>
            <person name="Geller-Mcgrath D.E."/>
            <person name="Sieber C.M.K."/>
            <person name="Emerson J.B."/>
            <person name="Anantharaman K."/>
            <person name="Thomas B.C."/>
            <person name="Malmstrom R."/>
            <person name="Stieglmeier M."/>
            <person name="Klingl A."/>
            <person name="Woyke T."/>
            <person name="Ryan C.M."/>
            <person name="Banfield J.F."/>
        </authorList>
    </citation>
    <scope>NUCLEOTIDE SEQUENCE [LARGE SCALE GENOMIC DNA]</scope>
</reference>
<dbReference type="Proteomes" id="UP000230973">
    <property type="component" value="Unassembled WGS sequence"/>
</dbReference>
<dbReference type="AlphaFoldDB" id="A0A2M7Q967"/>
<comment type="caution">
    <text evidence="1">The sequence shown here is derived from an EMBL/GenBank/DDBJ whole genome shotgun (WGS) entry which is preliminary data.</text>
</comment>
<accession>A0A2M7Q967</accession>
<sequence>MSIEIDRERTETYWERRRLNESVEHDLLTRLEAGQECMPDIISCPVASCRCPLTVKFLADRIELACSNCGFRQTVKRG</sequence>
<organism evidence="1 2">
    <name type="scientific">Candidatus Uhrbacteria bacterium CG_4_10_14_0_8_um_filter_58_22</name>
    <dbReference type="NCBI Taxonomy" id="1975029"/>
    <lineage>
        <taxon>Bacteria</taxon>
        <taxon>Candidatus Uhriibacteriota</taxon>
    </lineage>
</organism>
<protein>
    <submittedName>
        <fullName evidence="1">Uncharacterized protein</fullName>
    </submittedName>
</protein>
<name>A0A2M7Q967_9BACT</name>
<dbReference type="EMBL" id="PFLC01000053">
    <property type="protein sequence ID" value="PIY62102.1"/>
    <property type="molecule type" value="Genomic_DNA"/>
</dbReference>
<evidence type="ECO:0000313" key="2">
    <source>
        <dbReference type="Proteomes" id="UP000230973"/>
    </source>
</evidence>
<gene>
    <name evidence="1" type="ORF">COY93_04030</name>
</gene>
<evidence type="ECO:0000313" key="1">
    <source>
        <dbReference type="EMBL" id="PIY62102.1"/>
    </source>
</evidence>
<proteinExistence type="predicted"/>